<keyword evidence="16" id="KW-1185">Reference proteome</keyword>
<evidence type="ECO:0000313" key="15">
    <source>
        <dbReference type="EMBL" id="CAH0393162.1"/>
    </source>
</evidence>
<keyword evidence="9 14" id="KW-0443">Lipid metabolism</keyword>
<feature type="transmembrane region" description="Helical" evidence="14">
    <location>
        <begin position="55"/>
        <end position="76"/>
    </location>
</feature>
<evidence type="ECO:0000256" key="13">
    <source>
        <dbReference type="ARBA" id="ARBA00036671"/>
    </source>
</evidence>
<feature type="transmembrane region" description="Helical" evidence="14">
    <location>
        <begin position="14"/>
        <end position="35"/>
    </location>
</feature>
<dbReference type="KEGG" id="btab:109032301"/>
<dbReference type="GO" id="GO:0030497">
    <property type="term" value="P:fatty acid elongation"/>
    <property type="evidence" value="ECO:0007669"/>
    <property type="project" value="TreeGrafter"/>
</dbReference>
<evidence type="ECO:0000256" key="9">
    <source>
        <dbReference type="ARBA" id="ARBA00023098"/>
    </source>
</evidence>
<dbReference type="GO" id="GO:0030148">
    <property type="term" value="P:sphingolipid biosynthetic process"/>
    <property type="evidence" value="ECO:0007669"/>
    <property type="project" value="TreeGrafter"/>
</dbReference>
<evidence type="ECO:0000256" key="11">
    <source>
        <dbReference type="ARBA" id="ARBA00023160"/>
    </source>
</evidence>
<keyword evidence="12 14" id="KW-0456">Lyase</keyword>
<evidence type="ECO:0000256" key="3">
    <source>
        <dbReference type="ARBA" id="ARBA00007811"/>
    </source>
</evidence>
<dbReference type="PANTHER" id="PTHR11035:SF3">
    <property type="entry name" value="VERY-LONG-CHAIN (3R)-3-HYDROXYACYL-COA DEHYDRATASE"/>
    <property type="match status" value="1"/>
</dbReference>
<evidence type="ECO:0000256" key="5">
    <source>
        <dbReference type="ARBA" id="ARBA00022516"/>
    </source>
</evidence>
<evidence type="ECO:0000256" key="2">
    <source>
        <dbReference type="ARBA" id="ARBA00005194"/>
    </source>
</evidence>
<evidence type="ECO:0000256" key="8">
    <source>
        <dbReference type="ARBA" id="ARBA00022989"/>
    </source>
</evidence>
<dbReference type="EMBL" id="OU963868">
    <property type="protein sequence ID" value="CAH0393162.1"/>
    <property type="molecule type" value="Genomic_DNA"/>
</dbReference>
<feature type="transmembrane region" description="Helical" evidence="14">
    <location>
        <begin position="150"/>
        <end position="169"/>
    </location>
</feature>
<dbReference type="PANTHER" id="PTHR11035">
    <property type="entry name" value="VERY-LONG-CHAIN (3R)-3-HYDROXYACYL-COA DEHYDRATASE"/>
    <property type="match status" value="1"/>
</dbReference>
<evidence type="ECO:0000256" key="7">
    <source>
        <dbReference type="ARBA" id="ARBA00022832"/>
    </source>
</evidence>
<proteinExistence type="inferred from homology"/>
<organism evidence="15 16">
    <name type="scientific">Bemisia tabaci</name>
    <name type="common">Sweetpotato whitefly</name>
    <name type="synonym">Aleurodes tabaci</name>
    <dbReference type="NCBI Taxonomy" id="7038"/>
    <lineage>
        <taxon>Eukaryota</taxon>
        <taxon>Metazoa</taxon>
        <taxon>Ecdysozoa</taxon>
        <taxon>Arthropoda</taxon>
        <taxon>Hexapoda</taxon>
        <taxon>Insecta</taxon>
        <taxon>Pterygota</taxon>
        <taxon>Neoptera</taxon>
        <taxon>Paraneoptera</taxon>
        <taxon>Hemiptera</taxon>
        <taxon>Sternorrhyncha</taxon>
        <taxon>Aleyrodoidea</taxon>
        <taxon>Aleyrodidae</taxon>
        <taxon>Aleyrodinae</taxon>
        <taxon>Bemisia</taxon>
    </lineage>
</organism>
<dbReference type="EC" id="4.2.1.134" evidence="4 14"/>
<evidence type="ECO:0000256" key="12">
    <source>
        <dbReference type="ARBA" id="ARBA00023239"/>
    </source>
</evidence>
<dbReference type="GO" id="GO:0005789">
    <property type="term" value="C:endoplasmic reticulum membrane"/>
    <property type="evidence" value="ECO:0007669"/>
    <property type="project" value="UniProtKB-SubCell"/>
</dbReference>
<reference evidence="15" key="1">
    <citation type="submission" date="2021-12" db="EMBL/GenBank/DDBJ databases">
        <authorList>
            <person name="King R."/>
        </authorList>
    </citation>
    <scope>NUCLEOTIDE SEQUENCE</scope>
</reference>
<dbReference type="InterPro" id="IPR007482">
    <property type="entry name" value="Tyr_Pase-like_PTPLA"/>
</dbReference>
<protein>
    <recommendedName>
        <fullName evidence="4 14">Very-long-chain (3R)-3-hydroxyacyl-CoA dehydratase</fullName>
        <ecNumber evidence="4 14">4.2.1.134</ecNumber>
    </recommendedName>
</protein>
<dbReference type="AlphaFoldDB" id="A0A9P0F850"/>
<comment type="function">
    <text evidence="14">Catalyzes the third of the four reactions of the long-chain fatty acids elongation cycle. This endoplasmic reticulum-bound enzymatic process, allows the addition of two carbons to the chain of long- and very long-chain fatty acids/VLCFAs per cycle. This enzyme catalyzes the dehydration of the 3-hydroxyacyl-CoA intermediate into trans-2,3-enoyl-CoA, within each cycle of fatty acid elongation. Thereby, it participates to the production of VLCFAs of different chain lengths that are involved in multiple biological processes as precursors of membrane lipids and lipid mediators.</text>
</comment>
<keyword evidence="8 14" id="KW-1133">Transmembrane helix</keyword>
<evidence type="ECO:0000256" key="14">
    <source>
        <dbReference type="RuleBase" id="RU363109"/>
    </source>
</evidence>
<name>A0A9P0F850_BEMTA</name>
<evidence type="ECO:0000256" key="1">
    <source>
        <dbReference type="ARBA" id="ARBA00004141"/>
    </source>
</evidence>
<accession>A0A9P0F850</accession>
<gene>
    <name evidence="15" type="ORF">BEMITA_LOCUS11592</name>
</gene>
<comment type="subcellular location">
    <subcellularLocation>
        <location evidence="14">Endoplasmic reticulum membrane</location>
        <topology evidence="14">Multi-pass membrane protein</topology>
    </subcellularLocation>
    <subcellularLocation>
        <location evidence="1">Membrane</location>
        <topology evidence="1">Multi-pass membrane protein</topology>
    </subcellularLocation>
</comment>
<comment type="pathway">
    <text evidence="2 14">Lipid metabolism; fatty acid biosynthesis.</text>
</comment>
<dbReference type="GO" id="GO:0102158">
    <property type="term" value="F:very-long-chain (3R)-3-hydroxyacyl-CoA dehydratase activity"/>
    <property type="evidence" value="ECO:0007669"/>
    <property type="project" value="UniProtKB-EC"/>
</dbReference>
<keyword evidence="14" id="KW-0256">Endoplasmic reticulum</keyword>
<comment type="catalytic activity">
    <reaction evidence="13 14">
        <text>a very-long-chain (3R)-3-hydroxyacyl-CoA = a very-long-chain (2E)-enoyl-CoA + H2O</text>
        <dbReference type="Rhea" id="RHEA:45812"/>
        <dbReference type="ChEBI" id="CHEBI:15377"/>
        <dbReference type="ChEBI" id="CHEBI:83728"/>
        <dbReference type="ChEBI" id="CHEBI:85440"/>
        <dbReference type="EC" id="4.2.1.134"/>
    </reaction>
</comment>
<comment type="similarity">
    <text evidence="3 14">Belongs to the very long-chain fatty acids dehydratase HACD family.</text>
</comment>
<dbReference type="OrthoDB" id="46988at2759"/>
<sequence>MAGAKSSDKRGPGLAVKVWLFSYNFLQVLGWSYLLYQLVNYYTNPPASKAPLWDIVKLGVIVFQNAAFLEVINVGLGFVKSNLIITFFQVMSRLIVVDGLLIVTPTAPESIGLPLCILCWSIAEITRYLYYALNIIDAVPYALVWCRYTFFWVLYPVGITGELLCYYAAQSYVQEHNLFSLSLPNKLNIAFSYHYFLIFMMLLYIPLFPQMFMHMVHQRRKIIGGGGAAKSEASAKGKKGR</sequence>
<evidence type="ECO:0000256" key="10">
    <source>
        <dbReference type="ARBA" id="ARBA00023136"/>
    </source>
</evidence>
<evidence type="ECO:0000256" key="4">
    <source>
        <dbReference type="ARBA" id="ARBA00013122"/>
    </source>
</evidence>
<keyword evidence="7 14" id="KW-0276">Fatty acid metabolism</keyword>
<dbReference type="Pfam" id="PF04387">
    <property type="entry name" value="PTPLA"/>
    <property type="match status" value="1"/>
</dbReference>
<keyword evidence="10 14" id="KW-0472">Membrane</keyword>
<dbReference type="GO" id="GO:0042761">
    <property type="term" value="P:very long-chain fatty acid biosynthetic process"/>
    <property type="evidence" value="ECO:0007669"/>
    <property type="project" value="TreeGrafter"/>
</dbReference>
<evidence type="ECO:0000313" key="16">
    <source>
        <dbReference type="Proteomes" id="UP001152759"/>
    </source>
</evidence>
<comment type="caution">
    <text evidence="14">Lacks conserved residue(s) required for the propagation of feature annotation.</text>
</comment>
<keyword evidence="5 14" id="KW-0444">Lipid biosynthesis</keyword>
<feature type="transmembrane region" description="Helical" evidence="14">
    <location>
        <begin position="189"/>
        <end position="212"/>
    </location>
</feature>
<evidence type="ECO:0000256" key="6">
    <source>
        <dbReference type="ARBA" id="ARBA00022692"/>
    </source>
</evidence>
<keyword evidence="11 14" id="KW-0275">Fatty acid biosynthesis</keyword>
<dbReference type="Proteomes" id="UP001152759">
    <property type="component" value="Chromosome 7"/>
</dbReference>
<keyword evidence="6 14" id="KW-0812">Transmembrane</keyword>